<evidence type="ECO:0000256" key="2">
    <source>
        <dbReference type="ARBA" id="ARBA00023027"/>
    </source>
</evidence>
<feature type="non-terminal residue" evidence="4">
    <location>
        <position position="1"/>
    </location>
</feature>
<evidence type="ECO:0000256" key="1">
    <source>
        <dbReference type="ARBA" id="ARBA00023002"/>
    </source>
</evidence>
<reference evidence="5" key="1">
    <citation type="submission" date="2016-10" db="EMBL/GenBank/DDBJ databases">
        <authorList>
            <person name="Varghese N."/>
            <person name="Submissions S."/>
        </authorList>
    </citation>
    <scope>NUCLEOTIDE SEQUENCE [LARGE SCALE GENOMIC DNA]</scope>
    <source>
        <strain evidence="5">CGMCC 1.10121</strain>
    </source>
</reference>
<dbReference type="AlphaFoldDB" id="A0A1H8SDI3"/>
<organism evidence="4 5">
    <name type="scientific">Halogranum amylolyticum</name>
    <dbReference type="NCBI Taxonomy" id="660520"/>
    <lineage>
        <taxon>Archaea</taxon>
        <taxon>Methanobacteriati</taxon>
        <taxon>Methanobacteriota</taxon>
        <taxon>Stenosarchaea group</taxon>
        <taxon>Halobacteria</taxon>
        <taxon>Halobacteriales</taxon>
        <taxon>Haloferacaceae</taxon>
    </lineage>
</organism>
<evidence type="ECO:0000313" key="4">
    <source>
        <dbReference type="EMBL" id="SEO76617.1"/>
    </source>
</evidence>
<proteinExistence type="predicted"/>
<keyword evidence="1" id="KW-0560">Oxidoreductase</keyword>
<name>A0A1H8SDI3_9EURY</name>
<dbReference type="Pfam" id="PF00171">
    <property type="entry name" value="Aldedh"/>
    <property type="match status" value="1"/>
</dbReference>
<evidence type="ECO:0000259" key="3">
    <source>
        <dbReference type="Pfam" id="PF00171"/>
    </source>
</evidence>
<dbReference type="InterPro" id="IPR015590">
    <property type="entry name" value="Aldehyde_DH_dom"/>
</dbReference>
<sequence length="135" mass="14842">PFVYEADAWEDLRCTHEEVFGPHVALLKYSGDVEEGVAIQNDTDYGLAGAIISENYRQINYYRDNAEVGLAYGNLPCIGAEVHLPFGGVKKSGNGYPSAREIIEAVTERTAWTLNNSKDIQMAQGLSADIKTKDD</sequence>
<dbReference type="Proteomes" id="UP000199126">
    <property type="component" value="Unassembled WGS sequence"/>
</dbReference>
<accession>A0A1H8SDI3</accession>
<dbReference type="InterPro" id="IPR016163">
    <property type="entry name" value="Ald_DH_C"/>
</dbReference>
<keyword evidence="5" id="KW-1185">Reference proteome</keyword>
<dbReference type="PANTHER" id="PTHR43521">
    <property type="entry name" value="ALPHA-AMINOADIPIC SEMIALDEHYDE DEHYDROGENASE"/>
    <property type="match status" value="1"/>
</dbReference>
<dbReference type="PANTHER" id="PTHR43521:SF1">
    <property type="entry name" value="ALPHA-AMINOADIPIC SEMIALDEHYDE DEHYDROGENASE"/>
    <property type="match status" value="1"/>
</dbReference>
<dbReference type="InterPro" id="IPR044638">
    <property type="entry name" value="ALDH7A1-like"/>
</dbReference>
<keyword evidence="2" id="KW-0520">NAD</keyword>
<dbReference type="EMBL" id="FODV01000005">
    <property type="protein sequence ID" value="SEO76617.1"/>
    <property type="molecule type" value="Genomic_DNA"/>
</dbReference>
<dbReference type="OrthoDB" id="6342at2157"/>
<gene>
    <name evidence="4" type="ORF">SAMN04487948_1051</name>
</gene>
<dbReference type="GO" id="GO:0004029">
    <property type="term" value="F:aldehyde dehydrogenase (NAD+) activity"/>
    <property type="evidence" value="ECO:0007669"/>
    <property type="project" value="InterPro"/>
</dbReference>
<dbReference type="InterPro" id="IPR016161">
    <property type="entry name" value="Ald_DH/histidinol_DH"/>
</dbReference>
<dbReference type="RefSeq" id="WP_139246593.1">
    <property type="nucleotide sequence ID" value="NZ_FODV01000005.1"/>
</dbReference>
<evidence type="ECO:0000313" key="5">
    <source>
        <dbReference type="Proteomes" id="UP000199126"/>
    </source>
</evidence>
<dbReference type="SUPFAM" id="SSF53720">
    <property type="entry name" value="ALDH-like"/>
    <property type="match status" value="1"/>
</dbReference>
<dbReference type="Gene3D" id="3.40.309.10">
    <property type="entry name" value="Aldehyde Dehydrogenase, Chain A, domain 2"/>
    <property type="match status" value="1"/>
</dbReference>
<protein>
    <submittedName>
        <fullName evidence="4">Aldehyde dehydrogenase family protein</fullName>
    </submittedName>
</protein>
<feature type="domain" description="Aldehyde dehydrogenase" evidence="3">
    <location>
        <begin position="9"/>
        <end position="109"/>
    </location>
</feature>